<name>A0A6I1DTR7_9FLAO</name>
<dbReference type="AlphaFoldDB" id="A0A6I1DTR7"/>
<dbReference type="EMBL" id="WELG01000097">
    <property type="protein sequence ID" value="KAB7522772.1"/>
    <property type="molecule type" value="Genomic_DNA"/>
</dbReference>
<dbReference type="PANTHER" id="PTHR47515">
    <property type="entry name" value="LOW CALCIUM RESPONSE LOCUS PROTEIN T"/>
    <property type="match status" value="1"/>
</dbReference>
<evidence type="ECO:0000313" key="1">
    <source>
        <dbReference type="EMBL" id="KAB7522772.1"/>
    </source>
</evidence>
<sequence length="123" mass="14709">KHGLSIRLACEIYGISETCYRYQAKLNGENAVIADWLLKLTQRHKRWGFGLCFMYLRNVKGYAWNHKRVYRLYRELELNLRIQPRRRIKRDYPGELDVPTAPNQVWSMDFMSDRLVSGKSLRT</sequence>
<dbReference type="Proteomes" id="UP000429785">
    <property type="component" value="Unassembled WGS sequence"/>
</dbReference>
<accession>A0A6I1DTR7</accession>
<dbReference type="OrthoDB" id="1495855at2"/>
<protein>
    <submittedName>
        <fullName evidence="1">IS3 family transposase</fullName>
    </submittedName>
</protein>
<proteinExistence type="predicted"/>
<comment type="caution">
    <text evidence="1">The sequence shown here is derived from an EMBL/GenBank/DDBJ whole genome shotgun (WGS) entry which is preliminary data.</text>
</comment>
<feature type="non-terminal residue" evidence="1">
    <location>
        <position position="123"/>
    </location>
</feature>
<evidence type="ECO:0000313" key="2">
    <source>
        <dbReference type="Proteomes" id="UP000429785"/>
    </source>
</evidence>
<organism evidence="1 2">
    <name type="scientific">Flagellimonas olearia</name>
    <dbReference type="NCBI Taxonomy" id="552546"/>
    <lineage>
        <taxon>Bacteria</taxon>
        <taxon>Pseudomonadati</taxon>
        <taxon>Bacteroidota</taxon>
        <taxon>Flavobacteriia</taxon>
        <taxon>Flavobacteriales</taxon>
        <taxon>Flavobacteriaceae</taxon>
        <taxon>Flagellimonas</taxon>
    </lineage>
</organism>
<reference evidence="1 2" key="1">
    <citation type="submission" date="2019-10" db="EMBL/GenBank/DDBJ databases">
        <title>Muricauda olearia CL-SS4 JCM15563 genome.</title>
        <authorList>
            <person name="Liu L."/>
        </authorList>
    </citation>
    <scope>NUCLEOTIDE SEQUENCE [LARGE SCALE GENOMIC DNA]</scope>
    <source>
        <strain evidence="1 2">CL-SS4</strain>
    </source>
</reference>
<dbReference type="PANTHER" id="PTHR47515:SF2">
    <property type="entry name" value="INTEGRASE CORE DOMAIN PROTEIN"/>
    <property type="match status" value="1"/>
</dbReference>
<feature type="non-terminal residue" evidence="1">
    <location>
        <position position="1"/>
    </location>
</feature>
<gene>
    <name evidence="1" type="ORF">F8C76_18045</name>
</gene>